<dbReference type="AlphaFoldDB" id="A0AAD9HZF6"/>
<evidence type="ECO:0000313" key="2">
    <source>
        <dbReference type="Proteomes" id="UP001217918"/>
    </source>
</evidence>
<dbReference type="Proteomes" id="UP001217918">
    <property type="component" value="Unassembled WGS sequence"/>
</dbReference>
<gene>
    <name evidence="1" type="ORF">P8C59_001502</name>
</gene>
<organism evidence="1 2">
    <name type="scientific">Phyllachora maydis</name>
    <dbReference type="NCBI Taxonomy" id="1825666"/>
    <lineage>
        <taxon>Eukaryota</taxon>
        <taxon>Fungi</taxon>
        <taxon>Dikarya</taxon>
        <taxon>Ascomycota</taxon>
        <taxon>Pezizomycotina</taxon>
        <taxon>Sordariomycetes</taxon>
        <taxon>Sordariomycetidae</taxon>
        <taxon>Phyllachorales</taxon>
        <taxon>Phyllachoraceae</taxon>
        <taxon>Phyllachora</taxon>
    </lineage>
</organism>
<name>A0AAD9HZF6_9PEZI</name>
<comment type="caution">
    <text evidence="1">The sequence shown here is derived from an EMBL/GenBank/DDBJ whole genome shotgun (WGS) entry which is preliminary data.</text>
</comment>
<accession>A0AAD9HZF6</accession>
<keyword evidence="2" id="KW-1185">Reference proteome</keyword>
<sequence>MATSNTRTSCRGAQDARDVPYQPVIDGTKAGKLTRKTATASFKASRLQGALIEQRDGLLKRVNAHVDLLQQDSLGCGRAAPRCPKAVNDTMSRTKTALIAYAATGWPTKSRLCRYSPKMDQAVPTMAPARMRPSDSIISPRRRPEWANTVAMGARKAVPPNESLRAGTTTMAKAMVTAMVCLTVRCQRWFWPSLNSRASSHCGLLGVCMARDHVIMSKKARPATLAPLRDLIA</sequence>
<evidence type="ECO:0000313" key="1">
    <source>
        <dbReference type="EMBL" id="KAK2067795.1"/>
    </source>
</evidence>
<dbReference type="EMBL" id="JAQQPM010000001">
    <property type="protein sequence ID" value="KAK2067795.1"/>
    <property type="molecule type" value="Genomic_DNA"/>
</dbReference>
<protein>
    <submittedName>
        <fullName evidence="1">Uncharacterized protein</fullName>
    </submittedName>
</protein>
<proteinExistence type="predicted"/>
<reference evidence="1" key="1">
    <citation type="journal article" date="2023" name="Mol. Plant Microbe Interact.">
        <title>Elucidating the Obligate Nature and Biological Capacity of an Invasive Fungal Corn Pathogen.</title>
        <authorList>
            <person name="MacCready J.S."/>
            <person name="Roggenkamp E.M."/>
            <person name="Gdanetz K."/>
            <person name="Chilvers M.I."/>
        </authorList>
    </citation>
    <scope>NUCLEOTIDE SEQUENCE</scope>
    <source>
        <strain evidence="1">PM02</strain>
    </source>
</reference>